<dbReference type="EMBL" id="DXIJ01000143">
    <property type="protein sequence ID" value="HIV86446.1"/>
    <property type="molecule type" value="Genomic_DNA"/>
</dbReference>
<dbReference type="Gene3D" id="1.10.10.60">
    <property type="entry name" value="Homeodomain-like"/>
    <property type="match status" value="2"/>
</dbReference>
<dbReference type="AlphaFoldDB" id="A0A9D1TMD1"/>
<reference evidence="5" key="2">
    <citation type="submission" date="2021-04" db="EMBL/GenBank/DDBJ databases">
        <authorList>
            <person name="Gilroy R."/>
        </authorList>
    </citation>
    <scope>NUCLEOTIDE SEQUENCE</scope>
    <source>
        <strain evidence="5">5790</strain>
    </source>
</reference>
<dbReference type="GO" id="GO:0043565">
    <property type="term" value="F:sequence-specific DNA binding"/>
    <property type="evidence" value="ECO:0007669"/>
    <property type="project" value="InterPro"/>
</dbReference>
<comment type="caution">
    <text evidence="5">The sequence shown here is derived from an EMBL/GenBank/DDBJ whole genome shotgun (WGS) entry which is preliminary data.</text>
</comment>
<dbReference type="InterPro" id="IPR018062">
    <property type="entry name" value="HTH_AraC-typ_CS"/>
</dbReference>
<dbReference type="InterPro" id="IPR037923">
    <property type="entry name" value="HTH-like"/>
</dbReference>
<evidence type="ECO:0000313" key="5">
    <source>
        <dbReference type="EMBL" id="HIV86446.1"/>
    </source>
</evidence>
<name>A0A9D1TMD1_9FIRM</name>
<dbReference type="GO" id="GO:0003700">
    <property type="term" value="F:DNA-binding transcription factor activity"/>
    <property type="evidence" value="ECO:0007669"/>
    <property type="project" value="InterPro"/>
</dbReference>
<dbReference type="PANTHER" id="PTHR43280:SF2">
    <property type="entry name" value="HTH-TYPE TRANSCRIPTIONAL REGULATOR EXSA"/>
    <property type="match status" value="1"/>
</dbReference>
<protein>
    <submittedName>
        <fullName evidence="5">AraC family transcriptional regulator</fullName>
    </submittedName>
</protein>
<dbReference type="SUPFAM" id="SSF51215">
    <property type="entry name" value="Regulatory protein AraC"/>
    <property type="match status" value="1"/>
</dbReference>
<evidence type="ECO:0000256" key="1">
    <source>
        <dbReference type="ARBA" id="ARBA00023015"/>
    </source>
</evidence>
<feature type="domain" description="HTH araC/xylS-type" evidence="4">
    <location>
        <begin position="161"/>
        <end position="259"/>
    </location>
</feature>
<dbReference type="PANTHER" id="PTHR43280">
    <property type="entry name" value="ARAC-FAMILY TRANSCRIPTIONAL REGULATOR"/>
    <property type="match status" value="1"/>
</dbReference>
<evidence type="ECO:0000256" key="3">
    <source>
        <dbReference type="ARBA" id="ARBA00023163"/>
    </source>
</evidence>
<dbReference type="InterPro" id="IPR018060">
    <property type="entry name" value="HTH_AraC"/>
</dbReference>
<dbReference type="Pfam" id="PF02311">
    <property type="entry name" value="AraC_binding"/>
    <property type="match status" value="1"/>
</dbReference>
<sequence>MHPFYEIRKRDFSVKNNKYEVVFSPHIHSDIEILYMRSGTQHITIGEKSYEVKAGEAAVIFPNMIHSYFKQPQQSEIDAILIICSKRFYTNFFPDMTDSVPENPILSAESVHEDAAYAFQKISGALPVNLQIAWTIVIMQRLLEYMSLSASHSRPVEDIGFKIVKYVEEHFTEPLTLDSIASELSVSKSYVSRVFSKSLNINFRKYLGLLRAEYASTLIRTTNEKFTVIAEMSGFESLSTFNRIFKEIYGMPPKEFKNNLNAYRGQQIPG</sequence>
<organism evidence="5 6">
    <name type="scientific">Candidatus Monoglobus merdigallinarum</name>
    <dbReference type="NCBI Taxonomy" id="2838698"/>
    <lineage>
        <taxon>Bacteria</taxon>
        <taxon>Bacillati</taxon>
        <taxon>Bacillota</taxon>
        <taxon>Clostridia</taxon>
        <taxon>Monoglobales</taxon>
        <taxon>Monoglobaceae</taxon>
        <taxon>Monoglobus</taxon>
    </lineage>
</organism>
<dbReference type="InterPro" id="IPR014710">
    <property type="entry name" value="RmlC-like_jellyroll"/>
</dbReference>
<keyword evidence="1" id="KW-0805">Transcription regulation</keyword>
<keyword evidence="3" id="KW-0804">Transcription</keyword>
<dbReference type="PROSITE" id="PS01124">
    <property type="entry name" value="HTH_ARAC_FAMILY_2"/>
    <property type="match status" value="1"/>
</dbReference>
<evidence type="ECO:0000313" key="6">
    <source>
        <dbReference type="Proteomes" id="UP000824162"/>
    </source>
</evidence>
<dbReference type="Pfam" id="PF12833">
    <property type="entry name" value="HTH_18"/>
    <property type="match status" value="1"/>
</dbReference>
<accession>A0A9D1TMD1</accession>
<dbReference type="InterPro" id="IPR009057">
    <property type="entry name" value="Homeodomain-like_sf"/>
</dbReference>
<proteinExistence type="predicted"/>
<dbReference type="InterPro" id="IPR003313">
    <property type="entry name" value="AraC-bd"/>
</dbReference>
<dbReference type="Proteomes" id="UP000824162">
    <property type="component" value="Unassembled WGS sequence"/>
</dbReference>
<keyword evidence="2" id="KW-0238">DNA-binding</keyword>
<dbReference type="Gene3D" id="2.60.120.10">
    <property type="entry name" value="Jelly Rolls"/>
    <property type="match status" value="1"/>
</dbReference>
<evidence type="ECO:0000259" key="4">
    <source>
        <dbReference type="PROSITE" id="PS01124"/>
    </source>
</evidence>
<gene>
    <name evidence="5" type="ORF">H9900_06550</name>
</gene>
<dbReference type="SUPFAM" id="SSF46689">
    <property type="entry name" value="Homeodomain-like"/>
    <property type="match status" value="2"/>
</dbReference>
<reference evidence="5" key="1">
    <citation type="journal article" date="2021" name="PeerJ">
        <title>Extensive microbial diversity within the chicken gut microbiome revealed by metagenomics and culture.</title>
        <authorList>
            <person name="Gilroy R."/>
            <person name="Ravi A."/>
            <person name="Getino M."/>
            <person name="Pursley I."/>
            <person name="Horton D.L."/>
            <person name="Alikhan N.F."/>
            <person name="Baker D."/>
            <person name="Gharbi K."/>
            <person name="Hall N."/>
            <person name="Watson M."/>
            <person name="Adriaenssens E.M."/>
            <person name="Foster-Nyarko E."/>
            <person name="Jarju S."/>
            <person name="Secka A."/>
            <person name="Antonio M."/>
            <person name="Oren A."/>
            <person name="Chaudhuri R.R."/>
            <person name="La Ragione R."/>
            <person name="Hildebrand F."/>
            <person name="Pallen M.J."/>
        </authorList>
    </citation>
    <scope>NUCLEOTIDE SEQUENCE</scope>
    <source>
        <strain evidence="5">5790</strain>
    </source>
</reference>
<dbReference type="SMART" id="SM00342">
    <property type="entry name" value="HTH_ARAC"/>
    <property type="match status" value="1"/>
</dbReference>
<evidence type="ECO:0000256" key="2">
    <source>
        <dbReference type="ARBA" id="ARBA00023125"/>
    </source>
</evidence>
<dbReference type="PROSITE" id="PS00041">
    <property type="entry name" value="HTH_ARAC_FAMILY_1"/>
    <property type="match status" value="1"/>
</dbReference>